<gene>
    <name evidence="5" type="ORF">OR16_02440</name>
</gene>
<dbReference type="InterPro" id="IPR029479">
    <property type="entry name" value="Nitroreductase"/>
</dbReference>
<evidence type="ECO:0000256" key="2">
    <source>
        <dbReference type="ARBA" id="ARBA00022643"/>
    </source>
</evidence>
<accession>H1RYY0</accession>
<dbReference type="GO" id="GO:0008168">
    <property type="term" value="F:methyltransferase activity"/>
    <property type="evidence" value="ECO:0007669"/>
    <property type="project" value="UniProtKB-KW"/>
</dbReference>
<evidence type="ECO:0000259" key="4">
    <source>
        <dbReference type="Pfam" id="PF00881"/>
    </source>
</evidence>
<dbReference type="GO" id="GO:0016491">
    <property type="term" value="F:oxidoreductase activity"/>
    <property type="evidence" value="ECO:0007669"/>
    <property type="project" value="UniProtKB-KW"/>
</dbReference>
<dbReference type="PATRIC" id="fig|1127483.3.peg.502"/>
<organism evidence="5 6">
    <name type="scientific">Cupriavidus basilensis OR16</name>
    <dbReference type="NCBI Taxonomy" id="1127483"/>
    <lineage>
        <taxon>Bacteria</taxon>
        <taxon>Pseudomonadati</taxon>
        <taxon>Pseudomonadota</taxon>
        <taxon>Betaproteobacteria</taxon>
        <taxon>Burkholderiales</taxon>
        <taxon>Burkholderiaceae</taxon>
        <taxon>Cupriavidus</taxon>
    </lineage>
</organism>
<reference evidence="5 6" key="1">
    <citation type="journal article" date="2012" name="J. Bacteriol.">
        <title>De Novo Genome Project of Cupriavidus basilensis OR16.</title>
        <authorList>
            <person name="Cserhati M."/>
            <person name="Kriszt B."/>
            <person name="Szoboszlay S."/>
            <person name="Toth A."/>
            <person name="Szabo I."/>
            <person name="Tancsics A."/>
            <person name="Nagy I."/>
            <person name="Horvath B."/>
            <person name="Nagy I."/>
            <person name="Kukolya J."/>
        </authorList>
    </citation>
    <scope>NUCLEOTIDE SEQUENCE [LARGE SCALE GENOMIC DNA]</scope>
    <source>
        <strain evidence="5 6">OR16</strain>
    </source>
</reference>
<keyword evidence="5" id="KW-0808">Transferase</keyword>
<dbReference type="AlphaFoldDB" id="H1RYY0"/>
<evidence type="ECO:0000313" key="6">
    <source>
        <dbReference type="Proteomes" id="UP000005808"/>
    </source>
</evidence>
<dbReference type="Pfam" id="PF00881">
    <property type="entry name" value="Nitroreductase"/>
    <property type="match status" value="1"/>
</dbReference>
<keyword evidence="3" id="KW-0560">Oxidoreductase</keyword>
<dbReference type="InterPro" id="IPR050627">
    <property type="entry name" value="Nitroreductase/BluB"/>
</dbReference>
<evidence type="ECO:0000256" key="3">
    <source>
        <dbReference type="ARBA" id="ARBA00023002"/>
    </source>
</evidence>
<evidence type="ECO:0000256" key="1">
    <source>
        <dbReference type="ARBA" id="ARBA00022630"/>
    </source>
</evidence>
<dbReference type="NCBIfam" id="TIGR02476">
    <property type="entry name" value="BluB"/>
    <property type="match status" value="1"/>
</dbReference>
<dbReference type="Gene3D" id="3.40.109.10">
    <property type="entry name" value="NADH Oxidase"/>
    <property type="match status" value="1"/>
</dbReference>
<dbReference type="PANTHER" id="PTHR23026">
    <property type="entry name" value="NADPH NITROREDUCTASE"/>
    <property type="match status" value="1"/>
</dbReference>
<keyword evidence="2" id="KW-0288">FMN</keyword>
<proteinExistence type="predicted"/>
<feature type="domain" description="Nitroreductase" evidence="4">
    <location>
        <begin position="51"/>
        <end position="215"/>
    </location>
</feature>
<evidence type="ECO:0000313" key="5">
    <source>
        <dbReference type="EMBL" id="EHP44511.1"/>
    </source>
</evidence>
<keyword evidence="1" id="KW-0285">Flavoprotein</keyword>
<dbReference type="InterPro" id="IPR012825">
    <property type="entry name" value="BluB"/>
</dbReference>
<dbReference type="InterPro" id="IPR000415">
    <property type="entry name" value="Nitroreductase-like"/>
</dbReference>
<dbReference type="SUPFAM" id="SSF55469">
    <property type="entry name" value="FMN-dependent nitroreductase-like"/>
    <property type="match status" value="1"/>
</dbReference>
<protein>
    <submittedName>
        <fullName evidence="5">Uroporphyrinogen-III C-methyltransferase / cob(II)yrinic acid a,c-diamide reductase</fullName>
    </submittedName>
</protein>
<dbReference type="PANTHER" id="PTHR23026:SF90">
    <property type="entry name" value="IODOTYROSINE DEIODINASE 1"/>
    <property type="match status" value="1"/>
</dbReference>
<name>H1RYY0_9BURK</name>
<sequence>MPWQAHLAIRRFAQAYNAGFCPYRPAMPAPLTESHSAVFSPGEQESFYRLIASRRDMRHFIAGTSVDEAVLMRLLSAAHSAPSVGLMQPWRFIRVADPALRDEIAALVEAERQKTAVALGERDGEFLRLKVEGVRECAELLVVAMAPDDGTVFGRRTMPREMALCSAACAIENLWLAARVENLGLGWVSMFAPDALAALLRLPPGGQPIAILCLGPVQAFYPAPMLELEGWRQGRPLADLMSTDTWDRPDT</sequence>
<keyword evidence="5" id="KW-0489">Methyltransferase</keyword>
<dbReference type="GO" id="GO:0032259">
    <property type="term" value="P:methylation"/>
    <property type="evidence" value="ECO:0007669"/>
    <property type="project" value="UniProtKB-KW"/>
</dbReference>
<comment type="caution">
    <text evidence="5">The sequence shown here is derived from an EMBL/GenBank/DDBJ whole genome shotgun (WGS) entry which is preliminary data.</text>
</comment>
<dbReference type="Proteomes" id="UP000005808">
    <property type="component" value="Unassembled WGS sequence"/>
</dbReference>
<dbReference type="EMBL" id="AHJE01000005">
    <property type="protein sequence ID" value="EHP44511.1"/>
    <property type="molecule type" value="Genomic_DNA"/>
</dbReference>